<evidence type="ECO:0000256" key="4">
    <source>
        <dbReference type="ARBA" id="ARBA00015492"/>
    </source>
</evidence>
<evidence type="ECO:0000256" key="11">
    <source>
        <dbReference type="ARBA" id="ARBA00029774"/>
    </source>
</evidence>
<dbReference type="SUPFAM" id="SSF55821">
    <property type="entry name" value="YrdC/RibB"/>
    <property type="match status" value="1"/>
</dbReference>
<dbReference type="GO" id="GO:0000049">
    <property type="term" value="F:tRNA binding"/>
    <property type="evidence" value="ECO:0007669"/>
    <property type="project" value="TreeGrafter"/>
</dbReference>
<sequence>MITQLLNETQIEQAAAILRRGGLVAMPTETVYGLGADALNGRAVAGIFRAKGRPMDNPLIVHVADVRTVEKLTSVFPPKAQALADAFWPGPLTLVLPKSGIVPEQVSAGLDTVGVRFPSHPAAQALIKLAKTPIAAPSANLSGSPSPTTAQHVYQDLYGRIDAVLDGGACAVGLESTVLSLAQDPPRLLRPGGVTLEQMEAVIGNIEVDAAVLHRLARGQKAASPGMKYRHYAPKAKVLLIKADDQKYIDYVNAHAQAYAGALCYEEDIPKLSVKTYSLGKKDDSRAQANRLFAQLRKTDEDGITVVYARCPVTEGMGMAVYNRLIRAAGFEVKTLA</sequence>
<dbReference type="InterPro" id="IPR006070">
    <property type="entry name" value="Sua5-like_dom"/>
</dbReference>
<feature type="binding site" evidence="14">
    <location>
        <position position="30"/>
    </location>
    <ligand>
        <name>L-threonine</name>
        <dbReference type="ChEBI" id="CHEBI:57926"/>
    </ligand>
</feature>
<feature type="binding site" evidence="14">
    <location>
        <position position="57"/>
    </location>
    <ligand>
        <name>ATP</name>
        <dbReference type="ChEBI" id="CHEBI:30616"/>
    </ligand>
</feature>
<organism evidence="16 17">
    <name type="scientific">Candidatus Scatavimonas merdigallinarum</name>
    <dbReference type="NCBI Taxonomy" id="2840914"/>
    <lineage>
        <taxon>Bacteria</taxon>
        <taxon>Bacillati</taxon>
        <taxon>Bacillota</taxon>
        <taxon>Clostridia</taxon>
        <taxon>Eubacteriales</taxon>
        <taxon>Oscillospiraceae</taxon>
        <taxon>Oscillospiraceae incertae sedis</taxon>
        <taxon>Candidatus Scatavimonas</taxon>
    </lineage>
</organism>
<dbReference type="PROSITE" id="PS51163">
    <property type="entry name" value="YRDC"/>
    <property type="match status" value="1"/>
</dbReference>
<evidence type="ECO:0000256" key="14">
    <source>
        <dbReference type="PIRSR" id="PIRSR004930-1"/>
    </source>
</evidence>
<dbReference type="GO" id="GO:0006450">
    <property type="term" value="P:regulation of translational fidelity"/>
    <property type="evidence" value="ECO:0007669"/>
    <property type="project" value="TreeGrafter"/>
</dbReference>
<evidence type="ECO:0000256" key="5">
    <source>
        <dbReference type="ARBA" id="ARBA00022490"/>
    </source>
</evidence>
<dbReference type="PANTHER" id="PTHR17490">
    <property type="entry name" value="SUA5"/>
    <property type="match status" value="1"/>
</dbReference>
<evidence type="ECO:0000256" key="1">
    <source>
        <dbReference type="ARBA" id="ARBA00004496"/>
    </source>
</evidence>
<protein>
    <recommendedName>
        <fullName evidence="4 13">Threonylcarbamoyl-AMP synthase</fullName>
        <shortName evidence="13">TC-AMP synthase</shortName>
        <ecNumber evidence="3 13">2.7.7.87</ecNumber>
    </recommendedName>
    <alternativeName>
        <fullName evidence="11 13">L-threonylcarbamoyladenylate synthase</fullName>
    </alternativeName>
</protein>
<reference evidence="16" key="1">
    <citation type="submission" date="2020-10" db="EMBL/GenBank/DDBJ databases">
        <authorList>
            <person name="Gilroy R."/>
        </authorList>
    </citation>
    <scope>NUCLEOTIDE SEQUENCE</scope>
    <source>
        <strain evidence="16">ChiSjej1B19-3389</strain>
    </source>
</reference>
<comment type="catalytic activity">
    <reaction evidence="12 13">
        <text>L-threonine + hydrogencarbonate + ATP = L-threonylcarbamoyladenylate + diphosphate + H2O</text>
        <dbReference type="Rhea" id="RHEA:36407"/>
        <dbReference type="ChEBI" id="CHEBI:15377"/>
        <dbReference type="ChEBI" id="CHEBI:17544"/>
        <dbReference type="ChEBI" id="CHEBI:30616"/>
        <dbReference type="ChEBI" id="CHEBI:33019"/>
        <dbReference type="ChEBI" id="CHEBI:57926"/>
        <dbReference type="ChEBI" id="CHEBI:73682"/>
        <dbReference type="EC" id="2.7.7.87"/>
    </reaction>
</comment>
<evidence type="ECO:0000256" key="7">
    <source>
        <dbReference type="ARBA" id="ARBA00022694"/>
    </source>
</evidence>
<dbReference type="GO" id="GO:0003725">
    <property type="term" value="F:double-stranded RNA binding"/>
    <property type="evidence" value="ECO:0007669"/>
    <property type="project" value="UniProtKB-UniRule"/>
</dbReference>
<name>A0A9D0ZJY1_9FIRM</name>
<dbReference type="Gene3D" id="3.40.50.11030">
    <property type="entry name" value="Threonylcarbamoyl-AMP synthase, C-terminal domain"/>
    <property type="match status" value="1"/>
</dbReference>
<dbReference type="FunFam" id="3.90.870.10:FF:000008">
    <property type="entry name" value="Threonylcarbamoyl-AMP synthase"/>
    <property type="match status" value="1"/>
</dbReference>
<evidence type="ECO:0000256" key="12">
    <source>
        <dbReference type="ARBA" id="ARBA00048366"/>
    </source>
</evidence>
<feature type="binding site" evidence="14">
    <location>
        <position position="116"/>
    </location>
    <ligand>
        <name>L-threonine</name>
        <dbReference type="ChEBI" id="CHEBI:57926"/>
    </ligand>
</feature>
<dbReference type="InterPro" id="IPR017945">
    <property type="entry name" value="DHBP_synth_RibB-like_a/b_dom"/>
</dbReference>
<dbReference type="Gene3D" id="3.90.870.10">
    <property type="entry name" value="DHBP synthase"/>
    <property type="match status" value="1"/>
</dbReference>
<gene>
    <name evidence="16" type="ORF">IAD32_05515</name>
</gene>
<evidence type="ECO:0000256" key="3">
    <source>
        <dbReference type="ARBA" id="ARBA00012584"/>
    </source>
</evidence>
<dbReference type="EMBL" id="DVFW01000026">
    <property type="protein sequence ID" value="HIQ80729.1"/>
    <property type="molecule type" value="Genomic_DNA"/>
</dbReference>
<feature type="binding site" evidence="14">
    <location>
        <position position="62"/>
    </location>
    <ligand>
        <name>L-threonine</name>
        <dbReference type="ChEBI" id="CHEBI:57926"/>
    </ligand>
</feature>
<dbReference type="InterPro" id="IPR010923">
    <property type="entry name" value="T(6)A37_SUA5"/>
</dbReference>
<reference evidence="16" key="2">
    <citation type="journal article" date="2021" name="PeerJ">
        <title>Extensive microbial diversity within the chicken gut microbiome revealed by metagenomics and culture.</title>
        <authorList>
            <person name="Gilroy R."/>
            <person name="Ravi A."/>
            <person name="Getino M."/>
            <person name="Pursley I."/>
            <person name="Horton D.L."/>
            <person name="Alikhan N.F."/>
            <person name="Baker D."/>
            <person name="Gharbi K."/>
            <person name="Hall N."/>
            <person name="Watson M."/>
            <person name="Adriaenssens E.M."/>
            <person name="Foster-Nyarko E."/>
            <person name="Jarju S."/>
            <person name="Secka A."/>
            <person name="Antonio M."/>
            <person name="Oren A."/>
            <person name="Chaudhuri R.R."/>
            <person name="La Ragione R."/>
            <person name="Hildebrand F."/>
            <person name="Pallen M.J."/>
        </authorList>
    </citation>
    <scope>NUCLEOTIDE SEQUENCE</scope>
    <source>
        <strain evidence="16">ChiSjej1B19-3389</strain>
    </source>
</reference>
<dbReference type="PIRSF" id="PIRSF004930">
    <property type="entry name" value="Tln_factor_SUA5"/>
    <property type="match status" value="1"/>
</dbReference>
<evidence type="ECO:0000256" key="9">
    <source>
        <dbReference type="ARBA" id="ARBA00022741"/>
    </source>
</evidence>
<proteinExistence type="inferred from homology"/>
<dbReference type="InterPro" id="IPR038385">
    <property type="entry name" value="Sua5/YwlC_C"/>
</dbReference>
<dbReference type="AlphaFoldDB" id="A0A9D0ZJY1"/>
<dbReference type="NCBIfam" id="TIGR00057">
    <property type="entry name" value="L-threonylcarbamoyladenylate synthase"/>
    <property type="match status" value="1"/>
</dbReference>
<keyword evidence="7 13" id="KW-0819">tRNA processing</keyword>
<feature type="binding site" evidence="14">
    <location>
        <position position="176"/>
    </location>
    <ligand>
        <name>L-threonine</name>
        <dbReference type="ChEBI" id="CHEBI:57926"/>
    </ligand>
</feature>
<evidence type="ECO:0000313" key="16">
    <source>
        <dbReference type="EMBL" id="HIQ80729.1"/>
    </source>
</evidence>
<dbReference type="EC" id="2.7.7.87" evidence="3 13"/>
<dbReference type="GO" id="GO:0061710">
    <property type="term" value="F:L-threonylcarbamoyladenylate synthase"/>
    <property type="evidence" value="ECO:0007669"/>
    <property type="project" value="UniProtKB-EC"/>
</dbReference>
<keyword evidence="6 13" id="KW-0808">Transferase</keyword>
<keyword evidence="8 13" id="KW-0548">Nucleotidyltransferase</keyword>
<dbReference type="Pfam" id="PF03481">
    <property type="entry name" value="Sua5_C"/>
    <property type="match status" value="1"/>
</dbReference>
<evidence type="ECO:0000256" key="2">
    <source>
        <dbReference type="ARBA" id="ARBA00007663"/>
    </source>
</evidence>
<feature type="binding site" evidence="14">
    <location>
        <position position="136"/>
    </location>
    <ligand>
        <name>L-threonine</name>
        <dbReference type="ChEBI" id="CHEBI:57926"/>
    </ligand>
</feature>
<comment type="similarity">
    <text evidence="2 13">Belongs to the SUA5 family.</text>
</comment>
<dbReference type="GO" id="GO:0005737">
    <property type="term" value="C:cytoplasm"/>
    <property type="evidence" value="ECO:0007669"/>
    <property type="project" value="UniProtKB-SubCell"/>
</dbReference>
<evidence type="ECO:0000256" key="13">
    <source>
        <dbReference type="PIRNR" id="PIRNR004930"/>
    </source>
</evidence>
<dbReference type="Pfam" id="PF01300">
    <property type="entry name" value="Sua5_yciO_yrdC"/>
    <property type="match status" value="1"/>
</dbReference>
<evidence type="ECO:0000259" key="15">
    <source>
        <dbReference type="PROSITE" id="PS51163"/>
    </source>
</evidence>
<feature type="binding site" evidence="14">
    <location>
        <position position="190"/>
    </location>
    <ligand>
        <name>ATP</name>
        <dbReference type="ChEBI" id="CHEBI:30616"/>
    </ligand>
</feature>
<accession>A0A9D0ZJY1</accession>
<dbReference type="GO" id="GO:0008033">
    <property type="term" value="P:tRNA processing"/>
    <property type="evidence" value="ECO:0007669"/>
    <property type="project" value="UniProtKB-KW"/>
</dbReference>
<keyword evidence="5 13" id="KW-0963">Cytoplasm</keyword>
<feature type="binding site" evidence="14">
    <location>
        <position position="232"/>
    </location>
    <ligand>
        <name>ATP</name>
        <dbReference type="ChEBI" id="CHEBI:30616"/>
    </ligand>
</feature>
<feature type="binding site" evidence="14">
    <location>
        <position position="53"/>
    </location>
    <ligand>
        <name>ATP</name>
        <dbReference type="ChEBI" id="CHEBI:30616"/>
    </ligand>
</feature>
<comment type="function">
    <text evidence="13">Required for the formation of a threonylcarbamoyl group on adenosine at position 37 (t(6)A37) in tRNAs that read codons beginning with adenine.</text>
</comment>
<feature type="domain" description="YrdC-like" evidence="15">
    <location>
        <begin position="8"/>
        <end position="194"/>
    </location>
</feature>
<evidence type="ECO:0000256" key="6">
    <source>
        <dbReference type="ARBA" id="ARBA00022679"/>
    </source>
</evidence>
<comment type="caution">
    <text evidence="16">The sequence shown here is derived from an EMBL/GenBank/DDBJ whole genome shotgun (WGS) entry which is preliminary data.</text>
</comment>
<feature type="binding site" evidence="14">
    <location>
        <position position="146"/>
    </location>
    <ligand>
        <name>ATP</name>
        <dbReference type="ChEBI" id="CHEBI:30616"/>
    </ligand>
</feature>
<dbReference type="GO" id="GO:0005524">
    <property type="term" value="F:ATP binding"/>
    <property type="evidence" value="ECO:0007669"/>
    <property type="project" value="UniProtKB-UniRule"/>
</dbReference>
<feature type="binding site" evidence="14">
    <location>
        <position position="138"/>
    </location>
    <ligand>
        <name>ATP</name>
        <dbReference type="ChEBI" id="CHEBI:30616"/>
    </ligand>
</feature>
<feature type="binding site" evidence="14">
    <location>
        <position position="112"/>
    </location>
    <ligand>
        <name>ATP</name>
        <dbReference type="ChEBI" id="CHEBI:30616"/>
    </ligand>
</feature>
<dbReference type="Proteomes" id="UP000886787">
    <property type="component" value="Unassembled WGS sequence"/>
</dbReference>
<keyword evidence="10 13" id="KW-0067">ATP-binding</keyword>
<evidence type="ECO:0000256" key="8">
    <source>
        <dbReference type="ARBA" id="ARBA00022695"/>
    </source>
</evidence>
<comment type="subcellular location">
    <subcellularLocation>
        <location evidence="1 13">Cytoplasm</location>
    </subcellularLocation>
</comment>
<evidence type="ECO:0000313" key="17">
    <source>
        <dbReference type="Proteomes" id="UP000886787"/>
    </source>
</evidence>
<keyword evidence="9 13" id="KW-0547">Nucleotide-binding</keyword>
<dbReference type="InterPro" id="IPR005145">
    <property type="entry name" value="Sua5_C"/>
</dbReference>
<dbReference type="InterPro" id="IPR050156">
    <property type="entry name" value="TC-AMP_synthase_SUA5"/>
</dbReference>
<dbReference type="PANTHER" id="PTHR17490:SF16">
    <property type="entry name" value="THREONYLCARBAMOYL-AMP SYNTHASE"/>
    <property type="match status" value="1"/>
</dbReference>
<evidence type="ECO:0000256" key="10">
    <source>
        <dbReference type="ARBA" id="ARBA00022840"/>
    </source>
</evidence>